<keyword evidence="4" id="KW-0472">Membrane</keyword>
<keyword evidence="4" id="KW-1133">Transmembrane helix</keyword>
<dbReference type="InterPro" id="IPR011990">
    <property type="entry name" value="TPR-like_helical_dom_sf"/>
</dbReference>
<proteinExistence type="predicted"/>
<dbReference type="SUPFAM" id="SSF48452">
    <property type="entry name" value="TPR-like"/>
    <property type="match status" value="1"/>
</dbReference>
<keyword evidence="6" id="KW-1185">Reference proteome</keyword>
<dbReference type="Pfam" id="PF13432">
    <property type="entry name" value="TPR_16"/>
    <property type="match status" value="2"/>
</dbReference>
<feature type="repeat" description="TPR" evidence="3">
    <location>
        <begin position="689"/>
        <end position="722"/>
    </location>
</feature>
<keyword evidence="2 3" id="KW-0802">TPR repeat</keyword>
<keyword evidence="4" id="KW-0812">Transmembrane</keyword>
<evidence type="ECO:0000256" key="2">
    <source>
        <dbReference type="ARBA" id="ARBA00022803"/>
    </source>
</evidence>
<accession>A0ABU3BUY9</accession>
<keyword evidence="1" id="KW-0677">Repeat</keyword>
<dbReference type="InterPro" id="IPR050498">
    <property type="entry name" value="Ycf3"/>
</dbReference>
<dbReference type="PANTHER" id="PTHR44858:SF1">
    <property type="entry name" value="UDP-N-ACETYLGLUCOSAMINE--PEPTIDE N-ACETYLGLUCOSAMINYLTRANSFERASE SPINDLY-RELATED"/>
    <property type="match status" value="1"/>
</dbReference>
<protein>
    <submittedName>
        <fullName evidence="5">Tetratricopeptide repeat protein</fullName>
    </submittedName>
</protein>
<feature type="transmembrane region" description="Helical" evidence="4">
    <location>
        <begin position="21"/>
        <end position="43"/>
    </location>
</feature>
<dbReference type="InterPro" id="IPR019734">
    <property type="entry name" value="TPR_rpt"/>
</dbReference>
<dbReference type="EMBL" id="JAVRHT010000052">
    <property type="protein sequence ID" value="MDT0633105.1"/>
    <property type="molecule type" value="Genomic_DNA"/>
</dbReference>
<name>A0ABU3BUY9_9BACT</name>
<organism evidence="5 6">
    <name type="scientific">Rubrivirga litoralis</name>
    <dbReference type="NCBI Taxonomy" id="3075598"/>
    <lineage>
        <taxon>Bacteria</taxon>
        <taxon>Pseudomonadati</taxon>
        <taxon>Rhodothermota</taxon>
        <taxon>Rhodothermia</taxon>
        <taxon>Rhodothermales</taxon>
        <taxon>Rubricoccaceae</taxon>
        <taxon>Rubrivirga</taxon>
    </lineage>
</organism>
<evidence type="ECO:0000256" key="4">
    <source>
        <dbReference type="SAM" id="Phobius"/>
    </source>
</evidence>
<reference evidence="5 6" key="1">
    <citation type="submission" date="2023-09" db="EMBL/GenBank/DDBJ databases">
        <authorList>
            <person name="Rey-Velasco X."/>
        </authorList>
    </citation>
    <scope>NUCLEOTIDE SEQUENCE [LARGE SCALE GENOMIC DNA]</scope>
    <source>
        <strain evidence="5 6">F394</strain>
    </source>
</reference>
<dbReference type="Pfam" id="PF14559">
    <property type="entry name" value="TPR_19"/>
    <property type="match status" value="1"/>
</dbReference>
<feature type="repeat" description="TPR" evidence="3">
    <location>
        <begin position="395"/>
        <end position="428"/>
    </location>
</feature>
<feature type="transmembrane region" description="Helical" evidence="4">
    <location>
        <begin position="89"/>
        <end position="107"/>
    </location>
</feature>
<dbReference type="Gene3D" id="1.25.40.10">
    <property type="entry name" value="Tetratricopeptide repeat domain"/>
    <property type="match status" value="2"/>
</dbReference>
<evidence type="ECO:0000256" key="3">
    <source>
        <dbReference type="PROSITE-ProRule" id="PRU00339"/>
    </source>
</evidence>
<evidence type="ECO:0000313" key="5">
    <source>
        <dbReference type="EMBL" id="MDT0633105.1"/>
    </source>
</evidence>
<evidence type="ECO:0000313" key="6">
    <source>
        <dbReference type="Proteomes" id="UP001267426"/>
    </source>
</evidence>
<feature type="transmembrane region" description="Helical" evidence="4">
    <location>
        <begin position="55"/>
        <end position="77"/>
    </location>
</feature>
<dbReference type="Proteomes" id="UP001267426">
    <property type="component" value="Unassembled WGS sequence"/>
</dbReference>
<dbReference type="PANTHER" id="PTHR44858">
    <property type="entry name" value="TETRATRICOPEPTIDE REPEAT PROTEIN 6"/>
    <property type="match status" value="1"/>
</dbReference>
<evidence type="ECO:0000256" key="1">
    <source>
        <dbReference type="ARBA" id="ARBA00022737"/>
    </source>
</evidence>
<dbReference type="SMART" id="SM00028">
    <property type="entry name" value="TPR"/>
    <property type="match status" value="3"/>
</dbReference>
<sequence>MSDLHAPSSGDLLDRLSQRGLLKTAGVYVGSATSAVLFVNFLTQHYGLSPHLVDAAMWLALLALPSVLLTAYCRGGAAPRVQMRKPHKMALGTNGILAAAVLGVGFADKPMGPVSRTVVAEGADGERVERVVATEAFRKRVGAFYLDGPDDEPWLGRAAAYGIGFDLDQSPFLTVETPDDFAERLRRAGYPDGAGVPLALAHKEAARARLDVFVTGTVSRVEEGVRLALRLTDGETGREVDTFDETGRSVLDVADRAATWIRDELDLPADRRADAADLPAPELLTSDDGALEAWTTGFHLLSYDQDVAAAAPHFAQAAEADPSFALAHILLSMPQMQAGDMAGAQASLAAARQHDYRLSESNRHALVFNELFMSQRPDEAYAALKRWAELFPERTDPRTILAMIALNRGDYEVAVTAYEEIIALDPGETEAHLQAASARLMQNRLAAAEVHYQAFADTEPGRADGLRGLAHVKRLQGESEAAIEALRQATLAEPDNTAVVSALGGALVGVGRLEDGLGAYDRAVSMAKTPSERAAALRARAEEVLSLGRTAAALADLDAHWAEQATTTDAASLALAKADVASHLVEHGLEAQADAAVAAAQGHPAVQQIPIFTAVALIHEASVATAEGDGPRALAAIERAATEGAAQGLDLEKLGAGPVLRADALVAAGRAAEAVAVYEALVEEKPSGSGTWRRLGEAQAAAGDQAGAQKSLDRALRLMPANPKAHLALARLLRDRPAEARRHLGAALAAWSEADAGFRPAQEARALLRQLGGTRIAA</sequence>
<gene>
    <name evidence="5" type="ORF">RM540_15220</name>
</gene>
<dbReference type="PROSITE" id="PS50005">
    <property type="entry name" value="TPR"/>
    <property type="match status" value="2"/>
</dbReference>
<dbReference type="RefSeq" id="WP_311665670.1">
    <property type="nucleotide sequence ID" value="NZ_JAVRHT010000052.1"/>
</dbReference>
<comment type="caution">
    <text evidence="5">The sequence shown here is derived from an EMBL/GenBank/DDBJ whole genome shotgun (WGS) entry which is preliminary data.</text>
</comment>